<sequence>MPVNSFENYPMSWKPSLKNIKGSITKGLAKLLEEDIKNCKLNPGTKLPPQRELADFLDINLSTVTRAFKLCEEKGLICATIGKGTFVSSDVHIKNTMMDTLERGSLIELGASHPTYEQNEYVVKTIQEIMNRPDSYKLLEYKEVNGSSYQKSVACKFLKEEYKLPCNEEDILFAAGGQNALCSILLSLFNSGDKIGVDPLIYAGLKTSANMCKIKLISIGSDEEGMSPKFLDTICKNEKLTGIYLINDIHNPTTKTMSEKRREEIRKISQKHNLLIIEDGIHRLFLDNLSKTLYEISHNTIYIASMSKIICPGLRVGMIITPQKYKKDIQFALYNMNVMVSNLQIEALCSIINNQVYKSIINERKEIIKNRMKIAEYILNKSNCNYNKGGNLIWLKIPNNFNSKDFEVLCKEKGVQVYCSERFVVGNEDELSCIRLCITAPHNEEQLKKGLNIIVNLINRYTNKECQLYGD</sequence>
<keyword evidence="5" id="KW-0804">Transcription</keyword>
<dbReference type="SMART" id="SM00345">
    <property type="entry name" value="HTH_GNTR"/>
    <property type="match status" value="1"/>
</dbReference>
<keyword evidence="2" id="KW-0663">Pyridoxal phosphate</keyword>
<gene>
    <name evidence="7" type="ORF">JW646_19535</name>
</gene>
<dbReference type="InterPro" id="IPR004839">
    <property type="entry name" value="Aminotransferase_I/II_large"/>
</dbReference>
<reference evidence="7 8" key="1">
    <citation type="journal article" date="2023" name="Int. J. Syst. Evol. Microbiol.">
        <title>Terrisporobacter hibernicus sp. nov., isolated from bovine faeces in Northern Ireland.</title>
        <authorList>
            <person name="Mitchell M."/>
            <person name="Nguyen S.V."/>
            <person name="Connor M."/>
            <person name="Fairley D.J."/>
            <person name="Donoghue O."/>
            <person name="Marshall H."/>
            <person name="Koolman L."/>
            <person name="McMullan G."/>
            <person name="Schaffer K.E."/>
            <person name="McGrath J.W."/>
            <person name="Fanning S."/>
        </authorList>
    </citation>
    <scope>NUCLEOTIDE SEQUENCE [LARGE SCALE GENOMIC DNA]</scope>
    <source>
        <strain evidence="7 8">MCA3</strain>
    </source>
</reference>
<dbReference type="InterPro" id="IPR036390">
    <property type="entry name" value="WH_DNA-bd_sf"/>
</dbReference>
<evidence type="ECO:0000313" key="7">
    <source>
        <dbReference type="EMBL" id="UEL47780.1"/>
    </source>
</evidence>
<feature type="domain" description="HTH gntR-type" evidence="6">
    <location>
        <begin position="22"/>
        <end position="90"/>
    </location>
</feature>
<accession>A0AAX2ZH56</accession>
<dbReference type="InterPro" id="IPR036388">
    <property type="entry name" value="WH-like_DNA-bd_sf"/>
</dbReference>
<dbReference type="Gene3D" id="3.40.640.10">
    <property type="entry name" value="Type I PLP-dependent aspartate aminotransferase-like (Major domain)"/>
    <property type="match status" value="1"/>
</dbReference>
<protein>
    <submittedName>
        <fullName evidence="7">PLP-dependent aminotransferase family protein</fullName>
    </submittedName>
</protein>
<dbReference type="InterPro" id="IPR000524">
    <property type="entry name" value="Tscrpt_reg_HTH_GntR"/>
</dbReference>
<keyword evidence="7" id="KW-0032">Aminotransferase</keyword>
<dbReference type="Proteomes" id="UP001198983">
    <property type="component" value="Chromosome"/>
</dbReference>
<dbReference type="KEGG" id="tem:JW646_19535"/>
<dbReference type="SUPFAM" id="SSF53383">
    <property type="entry name" value="PLP-dependent transferases"/>
    <property type="match status" value="1"/>
</dbReference>
<dbReference type="PANTHER" id="PTHR46577:SF1">
    <property type="entry name" value="HTH-TYPE TRANSCRIPTIONAL REGULATORY PROTEIN GABR"/>
    <property type="match status" value="1"/>
</dbReference>
<dbReference type="GO" id="GO:0003677">
    <property type="term" value="F:DNA binding"/>
    <property type="evidence" value="ECO:0007669"/>
    <property type="project" value="UniProtKB-KW"/>
</dbReference>
<dbReference type="Pfam" id="PF00392">
    <property type="entry name" value="GntR"/>
    <property type="match status" value="1"/>
</dbReference>
<evidence type="ECO:0000256" key="5">
    <source>
        <dbReference type="ARBA" id="ARBA00023163"/>
    </source>
</evidence>
<dbReference type="Pfam" id="PF00155">
    <property type="entry name" value="Aminotran_1_2"/>
    <property type="match status" value="1"/>
</dbReference>
<keyword evidence="8" id="KW-1185">Reference proteome</keyword>
<dbReference type="AlphaFoldDB" id="A0AAX2ZH56"/>
<dbReference type="CDD" id="cd07377">
    <property type="entry name" value="WHTH_GntR"/>
    <property type="match status" value="1"/>
</dbReference>
<dbReference type="EMBL" id="CP081135">
    <property type="protein sequence ID" value="UEL47780.1"/>
    <property type="molecule type" value="Genomic_DNA"/>
</dbReference>
<dbReference type="InterPro" id="IPR015424">
    <property type="entry name" value="PyrdxlP-dep_Trfase"/>
</dbReference>
<dbReference type="CDD" id="cd00609">
    <property type="entry name" value="AAT_like"/>
    <property type="match status" value="1"/>
</dbReference>
<dbReference type="GO" id="GO:0003700">
    <property type="term" value="F:DNA-binding transcription factor activity"/>
    <property type="evidence" value="ECO:0007669"/>
    <property type="project" value="InterPro"/>
</dbReference>
<evidence type="ECO:0000256" key="3">
    <source>
        <dbReference type="ARBA" id="ARBA00023015"/>
    </source>
</evidence>
<keyword evidence="3" id="KW-0805">Transcription regulation</keyword>
<organism evidence="7 8">
    <name type="scientific">Terrisporobacter hibernicus</name>
    <dbReference type="NCBI Taxonomy" id="2813371"/>
    <lineage>
        <taxon>Bacteria</taxon>
        <taxon>Bacillati</taxon>
        <taxon>Bacillota</taxon>
        <taxon>Clostridia</taxon>
        <taxon>Peptostreptococcales</taxon>
        <taxon>Peptostreptococcaceae</taxon>
        <taxon>Terrisporobacter</taxon>
    </lineage>
</organism>
<keyword evidence="7" id="KW-0808">Transferase</keyword>
<evidence type="ECO:0000313" key="8">
    <source>
        <dbReference type="Proteomes" id="UP001198983"/>
    </source>
</evidence>
<dbReference type="GO" id="GO:0030170">
    <property type="term" value="F:pyridoxal phosphate binding"/>
    <property type="evidence" value="ECO:0007669"/>
    <property type="project" value="InterPro"/>
</dbReference>
<name>A0AAX2ZH56_9FIRM</name>
<dbReference type="InterPro" id="IPR015421">
    <property type="entry name" value="PyrdxlP-dep_Trfase_major"/>
</dbReference>
<dbReference type="GO" id="GO:0008483">
    <property type="term" value="F:transaminase activity"/>
    <property type="evidence" value="ECO:0007669"/>
    <property type="project" value="UniProtKB-KW"/>
</dbReference>
<dbReference type="PANTHER" id="PTHR46577">
    <property type="entry name" value="HTH-TYPE TRANSCRIPTIONAL REGULATORY PROTEIN GABR"/>
    <property type="match status" value="1"/>
</dbReference>
<dbReference type="InterPro" id="IPR015422">
    <property type="entry name" value="PyrdxlP-dep_Trfase_small"/>
</dbReference>
<dbReference type="Gene3D" id="3.90.1150.10">
    <property type="entry name" value="Aspartate Aminotransferase, domain 1"/>
    <property type="match status" value="1"/>
</dbReference>
<dbReference type="InterPro" id="IPR051446">
    <property type="entry name" value="HTH_trans_reg/aminotransferase"/>
</dbReference>
<evidence type="ECO:0000256" key="4">
    <source>
        <dbReference type="ARBA" id="ARBA00023125"/>
    </source>
</evidence>
<dbReference type="SUPFAM" id="SSF46785">
    <property type="entry name" value="Winged helix' DNA-binding domain"/>
    <property type="match status" value="1"/>
</dbReference>
<evidence type="ECO:0000259" key="6">
    <source>
        <dbReference type="PROSITE" id="PS50949"/>
    </source>
</evidence>
<evidence type="ECO:0000256" key="2">
    <source>
        <dbReference type="ARBA" id="ARBA00022898"/>
    </source>
</evidence>
<proteinExistence type="inferred from homology"/>
<keyword evidence="4" id="KW-0238">DNA-binding</keyword>
<dbReference type="Gene3D" id="1.10.10.10">
    <property type="entry name" value="Winged helix-like DNA-binding domain superfamily/Winged helix DNA-binding domain"/>
    <property type="match status" value="1"/>
</dbReference>
<evidence type="ECO:0000256" key="1">
    <source>
        <dbReference type="ARBA" id="ARBA00005384"/>
    </source>
</evidence>
<dbReference type="PROSITE" id="PS50949">
    <property type="entry name" value="HTH_GNTR"/>
    <property type="match status" value="1"/>
</dbReference>
<comment type="similarity">
    <text evidence="1">In the C-terminal section; belongs to the class-I pyridoxal-phosphate-dependent aminotransferase family.</text>
</comment>